<dbReference type="AlphaFoldDB" id="A0A5J4YR98"/>
<evidence type="ECO:0000256" key="1">
    <source>
        <dbReference type="SAM" id="Coils"/>
    </source>
</evidence>
<feature type="coiled-coil region" evidence="1">
    <location>
        <begin position="210"/>
        <end position="237"/>
    </location>
</feature>
<organism evidence="4 5">
    <name type="scientific">Porphyridium purpureum</name>
    <name type="common">Red alga</name>
    <name type="synonym">Porphyridium cruentum</name>
    <dbReference type="NCBI Taxonomy" id="35688"/>
    <lineage>
        <taxon>Eukaryota</taxon>
        <taxon>Rhodophyta</taxon>
        <taxon>Bangiophyceae</taxon>
        <taxon>Porphyridiales</taxon>
        <taxon>Porphyridiaceae</taxon>
        <taxon>Porphyridium</taxon>
    </lineage>
</organism>
<keyword evidence="1" id="KW-0175">Coiled coil</keyword>
<protein>
    <submittedName>
        <fullName evidence="4">Uncharacterized protein</fullName>
    </submittedName>
</protein>
<feature type="region of interest" description="Disordered" evidence="2">
    <location>
        <begin position="1"/>
        <end position="53"/>
    </location>
</feature>
<evidence type="ECO:0000256" key="3">
    <source>
        <dbReference type="SAM" id="Phobius"/>
    </source>
</evidence>
<proteinExistence type="predicted"/>
<dbReference type="EMBL" id="VRMN01000008">
    <property type="protein sequence ID" value="KAA8492937.1"/>
    <property type="molecule type" value="Genomic_DNA"/>
</dbReference>
<feature type="compositionally biased region" description="Basic residues" evidence="2">
    <location>
        <begin position="28"/>
        <end position="39"/>
    </location>
</feature>
<comment type="caution">
    <text evidence="4">The sequence shown here is derived from an EMBL/GenBank/DDBJ whole genome shotgun (WGS) entry which is preliminary data.</text>
</comment>
<reference evidence="5" key="1">
    <citation type="journal article" date="2019" name="Nat. Commun.">
        <title>Expansion of phycobilisome linker gene families in mesophilic red algae.</title>
        <authorList>
            <person name="Lee J."/>
            <person name="Kim D."/>
            <person name="Bhattacharya D."/>
            <person name="Yoon H.S."/>
        </authorList>
    </citation>
    <scope>NUCLEOTIDE SEQUENCE [LARGE SCALE GENOMIC DNA]</scope>
    <source>
        <strain evidence="5">CCMP 1328</strain>
    </source>
</reference>
<evidence type="ECO:0000256" key="2">
    <source>
        <dbReference type="SAM" id="MobiDB-lite"/>
    </source>
</evidence>
<dbReference type="Proteomes" id="UP000324585">
    <property type="component" value="Unassembled WGS sequence"/>
</dbReference>
<sequence length="701" mass="76973">MERESSLPLPAASSKQGGTAARSNSGRKLVRTTSTKKKPTSTSGSKRAAGDAVIGAQQPSALRASVSAAGMAASAMSSRQVETDKKDDDLELNRGSYASWKAINTRLSVLLQQAVRLFRRQDADAKPVAGIASLLSPSQLTVRKAAALVVVLLALVFLLMLALIPNEADTDADSSVDAAVGSVPDLFAVEDERGGGGGGGAGAKHGWTLNARVKGNAKKLRDEVSELGARAKKLEQAVVNKLESELKERKTKRSVDKAASKAASEKEAMWRASLVVTKRSSSANLLQILGEWKNRGGDFSSIWALENVCYDAEARKFQIHPDDEANMPLAVLRDRQVETMTIGMPRLSLHDYEYMEKPVILCRGTCDLSVSFPTFYQHGLPLWSILRLFFEKDRSTLNEVQVFADAGTTPAEDSAEAELMDVMAKSLRVSLHPRSFTDLSMVSTCFKSLVSFGTDYFGLVRKPEDALLLRAPMFGKTEGDPPLVEHCADEHTHGDVYFLIDYVRRPMLLNRVEILKLVREVLGSGPHIKTVDVSDADLGTRVRMMNSATFVLLVNGMKSSGDIAWLPRESHVVEILPSRVFDKDYMRMAVSLGLNYFDYQEENETAFHNHFDNLKIKQPFVEKEPAACWNSPPCRKVLVGSVPLYVTTENLREVLVRARDSWKQKCSKPGADAGEEGRSDSGEKPFQNQHRLAGVDEVQVD</sequence>
<keyword evidence="5" id="KW-1185">Reference proteome</keyword>
<feature type="compositionally biased region" description="Polar residues" evidence="2">
    <location>
        <begin position="13"/>
        <end position="26"/>
    </location>
</feature>
<keyword evidence="3" id="KW-0812">Transmembrane</keyword>
<evidence type="ECO:0000313" key="5">
    <source>
        <dbReference type="Proteomes" id="UP000324585"/>
    </source>
</evidence>
<name>A0A5J4YR98_PORPP</name>
<gene>
    <name evidence="4" type="ORF">FVE85_9209</name>
</gene>
<feature type="region of interest" description="Disordered" evidence="2">
    <location>
        <begin position="662"/>
        <end position="701"/>
    </location>
</feature>
<keyword evidence="3" id="KW-0472">Membrane</keyword>
<accession>A0A5J4YR98</accession>
<evidence type="ECO:0000313" key="4">
    <source>
        <dbReference type="EMBL" id="KAA8492937.1"/>
    </source>
</evidence>
<feature type="transmembrane region" description="Helical" evidence="3">
    <location>
        <begin position="145"/>
        <end position="164"/>
    </location>
</feature>
<keyword evidence="3" id="KW-1133">Transmembrane helix</keyword>